<evidence type="ECO:0000313" key="1">
    <source>
        <dbReference type="EMBL" id="RCW78077.1"/>
    </source>
</evidence>
<dbReference type="AlphaFoldDB" id="A0A368YGS1"/>
<dbReference type="OrthoDB" id="7691032at2"/>
<name>A0A368YGS1_9RHOB</name>
<dbReference type="Pfam" id="PF08809">
    <property type="entry name" value="DUF1799"/>
    <property type="match status" value="1"/>
</dbReference>
<dbReference type="Proteomes" id="UP000253345">
    <property type="component" value="Unassembled WGS sequence"/>
</dbReference>
<dbReference type="EMBL" id="QPJL01000047">
    <property type="protein sequence ID" value="RCW78077.1"/>
    <property type="molecule type" value="Genomic_DNA"/>
</dbReference>
<protein>
    <submittedName>
        <fullName evidence="1">Uncharacterized protein DUF1799</fullName>
    </submittedName>
</protein>
<accession>A0A368YGS1</accession>
<dbReference type="RefSeq" id="WP_114350915.1">
    <property type="nucleotide sequence ID" value="NZ_QPJL01000047.1"/>
</dbReference>
<dbReference type="InterPro" id="IPR014915">
    <property type="entry name" value="Phage_TLS_TfmB"/>
</dbReference>
<comment type="caution">
    <text evidence="1">The sequence shown here is derived from an EMBL/GenBank/DDBJ whole genome shotgun (WGS) entry which is preliminary data.</text>
</comment>
<keyword evidence="2" id="KW-1185">Reference proteome</keyword>
<gene>
    <name evidence="1" type="ORF">DFP89_1478</name>
</gene>
<evidence type="ECO:0000313" key="2">
    <source>
        <dbReference type="Proteomes" id="UP000253345"/>
    </source>
</evidence>
<proteinExistence type="predicted"/>
<reference evidence="1 2" key="1">
    <citation type="submission" date="2018-07" db="EMBL/GenBank/DDBJ databases">
        <title>Genomic Encyclopedia of Type Strains, Phase III (KMG-III): the genomes of soil and plant-associated and newly described type strains.</title>
        <authorList>
            <person name="Whitman W."/>
        </authorList>
    </citation>
    <scope>NUCLEOTIDE SEQUENCE [LARGE SCALE GENOMIC DNA]</scope>
    <source>
        <strain evidence="1 2">CECT 8525</strain>
    </source>
</reference>
<organism evidence="1 2">
    <name type="scientific">Paracoccus lutimaris</name>
    <dbReference type="NCBI Taxonomy" id="1490030"/>
    <lineage>
        <taxon>Bacteria</taxon>
        <taxon>Pseudomonadati</taxon>
        <taxon>Pseudomonadota</taxon>
        <taxon>Alphaproteobacteria</taxon>
        <taxon>Rhodobacterales</taxon>
        <taxon>Paracoccaceae</taxon>
        <taxon>Paracoccus</taxon>
    </lineage>
</organism>
<sequence>MDDDLAAQFARMGVTVERPEAAAPDAFEVMRANAEAIEAWLGCETQWRCISAAPGSILWLGLDYGAVDVVLRRGKWTDPDQLMTDLQVMEGAALDVMHRDGK</sequence>